<dbReference type="Gene3D" id="3.40.50.12780">
    <property type="entry name" value="N-terminal domain of ligase-like"/>
    <property type="match status" value="1"/>
</dbReference>
<protein>
    <submittedName>
        <fullName evidence="3">Long-chain fatty acid--CoA ligase</fullName>
    </submittedName>
</protein>
<keyword evidence="3" id="KW-0436">Ligase</keyword>
<dbReference type="EMBL" id="MVHS01000130">
    <property type="protein sequence ID" value="ORA59402.1"/>
    <property type="molecule type" value="Genomic_DNA"/>
</dbReference>
<reference evidence="3 4" key="1">
    <citation type="submission" date="2016-12" db="EMBL/GenBank/DDBJ databases">
        <title>The new phylogeny of genus Mycobacterium.</title>
        <authorList>
            <person name="Tortoli E."/>
            <person name="Trovato A."/>
            <person name="Cirillo D.M."/>
        </authorList>
    </citation>
    <scope>NUCLEOTIDE SEQUENCE [LARGE SCALE GENOMIC DNA]</scope>
    <source>
        <strain evidence="3 4">DSM 45130</strain>
    </source>
</reference>
<dbReference type="Pfam" id="PF00501">
    <property type="entry name" value="AMP-binding"/>
    <property type="match status" value="1"/>
</dbReference>
<evidence type="ECO:0000313" key="4">
    <source>
        <dbReference type="Proteomes" id="UP000192801"/>
    </source>
</evidence>
<dbReference type="GO" id="GO:0006633">
    <property type="term" value="P:fatty acid biosynthetic process"/>
    <property type="evidence" value="ECO:0007669"/>
    <property type="project" value="TreeGrafter"/>
</dbReference>
<evidence type="ECO:0000259" key="2">
    <source>
        <dbReference type="Pfam" id="PF00501"/>
    </source>
</evidence>
<feature type="non-terminal residue" evidence="3">
    <location>
        <position position="1"/>
    </location>
</feature>
<dbReference type="STRING" id="444597.BST26_21645"/>
<dbReference type="GO" id="GO:0005886">
    <property type="term" value="C:plasma membrane"/>
    <property type="evidence" value="ECO:0007669"/>
    <property type="project" value="TreeGrafter"/>
</dbReference>
<comment type="similarity">
    <text evidence="1">Belongs to the ATP-dependent AMP-binding enzyme family.</text>
</comment>
<dbReference type="GO" id="GO:0070566">
    <property type="term" value="F:adenylyltransferase activity"/>
    <property type="evidence" value="ECO:0007669"/>
    <property type="project" value="TreeGrafter"/>
</dbReference>
<keyword evidence="4" id="KW-1185">Reference proteome</keyword>
<dbReference type="AlphaFoldDB" id="A0A1X0CHK4"/>
<accession>A0A1X0CHK4</accession>
<evidence type="ECO:0000313" key="3">
    <source>
        <dbReference type="EMBL" id="ORA59402.1"/>
    </source>
</evidence>
<sequence>AEAVLNNLSGLLQRTSTDSSVDVGLTWLPLYHDMGLSFLLSGALSGCETWLAPTGAFSASPFRWLNWLSESRATLTAAPNFAYNVLGKYARRISDIDLGALRFALNGGEPIDCDGLALFLTEMARFGLDPGAAAPSYGLAESTCAVTAPVPGSGLRYDEIRDDATGSVRKQATLGHPVPGMELRLAPIDHEQSDIPGRDVGQIEIRGSSMMSGYLGEAPLDPQTWFPTGDLGYLTDDGLVVCGRVKELITVAGRNVFPTEVERVAA</sequence>
<dbReference type="PANTHER" id="PTHR22754">
    <property type="entry name" value="DISCO-INTERACTING PROTEIN 2 DIP2 -RELATED"/>
    <property type="match status" value="1"/>
</dbReference>
<dbReference type="SUPFAM" id="SSF56801">
    <property type="entry name" value="Acetyl-CoA synthetase-like"/>
    <property type="match status" value="1"/>
</dbReference>
<feature type="domain" description="AMP-dependent synthetase/ligase" evidence="2">
    <location>
        <begin position="4"/>
        <end position="215"/>
    </location>
</feature>
<dbReference type="RefSeq" id="WP_165756856.1">
    <property type="nucleotide sequence ID" value="NZ_MVHS01000130.1"/>
</dbReference>
<dbReference type="PANTHER" id="PTHR22754:SF32">
    <property type="entry name" value="DISCO-INTERACTING PROTEIN 2"/>
    <property type="match status" value="1"/>
</dbReference>
<proteinExistence type="inferred from homology"/>
<dbReference type="InterPro" id="IPR000873">
    <property type="entry name" value="AMP-dep_synth/lig_dom"/>
</dbReference>
<dbReference type="GO" id="GO:0016874">
    <property type="term" value="F:ligase activity"/>
    <property type="evidence" value="ECO:0007669"/>
    <property type="project" value="UniProtKB-KW"/>
</dbReference>
<name>A0A1X0CHK4_9MYCO</name>
<dbReference type="Proteomes" id="UP000192801">
    <property type="component" value="Unassembled WGS sequence"/>
</dbReference>
<gene>
    <name evidence="3" type="ORF">BST26_21645</name>
</gene>
<organism evidence="3 4">
    <name type="scientific">Mycolicibacterium insubricum</name>
    <dbReference type="NCBI Taxonomy" id="444597"/>
    <lineage>
        <taxon>Bacteria</taxon>
        <taxon>Bacillati</taxon>
        <taxon>Actinomycetota</taxon>
        <taxon>Actinomycetes</taxon>
        <taxon>Mycobacteriales</taxon>
        <taxon>Mycobacteriaceae</taxon>
        <taxon>Mycolicibacterium</taxon>
    </lineage>
</organism>
<feature type="non-terminal residue" evidence="3">
    <location>
        <position position="266"/>
    </location>
</feature>
<comment type="caution">
    <text evidence="3">The sequence shown here is derived from an EMBL/GenBank/DDBJ whole genome shotgun (WGS) entry which is preliminary data.</text>
</comment>
<evidence type="ECO:0000256" key="1">
    <source>
        <dbReference type="ARBA" id="ARBA00006432"/>
    </source>
</evidence>
<dbReference type="InterPro" id="IPR042099">
    <property type="entry name" value="ANL_N_sf"/>
</dbReference>